<geneLocation type="plasmid" evidence="5 6">
    <name>P2</name>
</geneLocation>
<dbReference type="InterPro" id="IPR038591">
    <property type="entry name" value="NolW-like_sf"/>
</dbReference>
<dbReference type="AlphaFoldDB" id="H8H1Q3"/>
<organism evidence="5 6">
    <name type="scientific">Deinococcus gobiensis (strain DSM 21396 / JCM 16679 / CGMCC 1.7299 / I-0)</name>
    <dbReference type="NCBI Taxonomy" id="745776"/>
    <lineage>
        <taxon>Bacteria</taxon>
        <taxon>Thermotogati</taxon>
        <taxon>Deinococcota</taxon>
        <taxon>Deinococci</taxon>
        <taxon>Deinococcales</taxon>
        <taxon>Deinococcaceae</taxon>
        <taxon>Deinococcus</taxon>
    </lineage>
</organism>
<feature type="region of interest" description="Disordered" evidence="2">
    <location>
        <begin position="786"/>
        <end position="805"/>
    </location>
</feature>
<feature type="chain" id="PRO_5003613161" evidence="3">
    <location>
        <begin position="19"/>
        <end position="805"/>
    </location>
</feature>
<feature type="region of interest" description="Disordered" evidence="2">
    <location>
        <begin position="476"/>
        <end position="515"/>
    </location>
</feature>
<accession>H8H1Q3</accession>
<feature type="compositionally biased region" description="Low complexity" evidence="2">
    <location>
        <begin position="476"/>
        <end position="488"/>
    </location>
</feature>
<dbReference type="RefSeq" id="WP_014686546.1">
    <property type="nucleotide sequence ID" value="NC_017791.1"/>
</dbReference>
<evidence type="ECO:0000313" key="5">
    <source>
        <dbReference type="EMBL" id="AFD27450.1"/>
    </source>
</evidence>
<dbReference type="PATRIC" id="fig|745776.4.peg.3552"/>
<gene>
    <name evidence="5" type="primary">pilQ</name>
    <name evidence="5" type="ordered locus">DGo_PB0181</name>
</gene>
<evidence type="ECO:0000256" key="2">
    <source>
        <dbReference type="SAM" id="MobiDB-lite"/>
    </source>
</evidence>
<evidence type="ECO:0000256" key="3">
    <source>
        <dbReference type="SAM" id="SignalP"/>
    </source>
</evidence>
<dbReference type="InterPro" id="IPR004845">
    <property type="entry name" value="T2SS_GspD_CS"/>
</dbReference>
<dbReference type="EMBL" id="CP002193">
    <property type="protein sequence ID" value="AFD27450.1"/>
    <property type="molecule type" value="Genomic_DNA"/>
</dbReference>
<dbReference type="GO" id="GO:0015627">
    <property type="term" value="C:type II protein secretion system complex"/>
    <property type="evidence" value="ECO:0007669"/>
    <property type="project" value="TreeGrafter"/>
</dbReference>
<feature type="compositionally biased region" description="Polar residues" evidence="2">
    <location>
        <begin position="505"/>
        <end position="515"/>
    </location>
</feature>
<dbReference type="InterPro" id="IPR050810">
    <property type="entry name" value="Bact_Secretion_Sys_Channel"/>
</dbReference>
<dbReference type="Gene3D" id="3.30.1370.120">
    <property type="match status" value="1"/>
</dbReference>
<dbReference type="Proteomes" id="UP000007575">
    <property type="component" value="Plasmid P2"/>
</dbReference>
<feature type="region of interest" description="Disordered" evidence="2">
    <location>
        <begin position="432"/>
        <end position="464"/>
    </location>
</feature>
<dbReference type="PANTHER" id="PTHR30332">
    <property type="entry name" value="PROBABLE GENERAL SECRETION PATHWAY PROTEIN D"/>
    <property type="match status" value="1"/>
</dbReference>
<keyword evidence="5" id="KW-0614">Plasmid</keyword>
<dbReference type="GO" id="GO:0009306">
    <property type="term" value="P:protein secretion"/>
    <property type="evidence" value="ECO:0007669"/>
    <property type="project" value="InterPro"/>
</dbReference>
<evidence type="ECO:0000313" key="6">
    <source>
        <dbReference type="Proteomes" id="UP000007575"/>
    </source>
</evidence>
<keyword evidence="3" id="KW-0732">Signal</keyword>
<dbReference type="Pfam" id="PF00263">
    <property type="entry name" value="Secretin"/>
    <property type="match status" value="1"/>
</dbReference>
<feature type="domain" description="Type II/III secretion system secretin-like" evidence="4">
    <location>
        <begin position="622"/>
        <end position="778"/>
    </location>
</feature>
<protein>
    <submittedName>
        <fullName evidence="5">Type IV pilus assembly protein PilQ</fullName>
    </submittedName>
</protein>
<keyword evidence="6" id="KW-1185">Reference proteome</keyword>
<evidence type="ECO:0000259" key="4">
    <source>
        <dbReference type="Pfam" id="PF00263"/>
    </source>
</evidence>
<dbReference type="PROSITE" id="PS00875">
    <property type="entry name" value="T2SP_D"/>
    <property type="match status" value="1"/>
</dbReference>
<sequence>MKISVLTLLLLLTPAALAQGTTTARSTSTTQTQLSVKLPSNPKLNRPVNVTLPSGAPLSTVLVALTRAAGLTLIPRDIPNVPVTLNLKGLKVGAALEQLLSLYADQVGAKLIGDSLIVAPPAVLSRLEQTPAPTRVVVSQTLREADATALAQLTGAQVVALETQTILSGTATQVADAQRLLKTPASETPTTPVATAPETTPAPVQAAADLGKVDATLATQTLEALYGVKLVTAYGRAYLQAPTQAALQDALSTLGSLRTDAASQPAPVQVTTPTVTTVATERRTISTALGSDLVSRLAASIGDTVRLTPLDAGTYTVRGPTDDVQAFETALRQAEGREAGRFTVLYGKVPTGTDAGLRTILPNATIRIDDRGALEVRATSQELARATAYLEPIQRAMPAEEAADTDVTTRIALSRATPETVTQQLASLYGSSQTTQATSQTTAQPASQTPTTGSGTVGTSTALPVTSATGAGTATFGTTASGSATSTGGTTGSLGITNPLAANATGPQATTTPGQSAQVASAEVAGVRIVADPRTRSLILNGPSRVVTRMIKSISDLDVALADIRMALRIDQVSGSNGQDLGLSWKAGVGGFALGQQDGTLTASYKPGLVTPSIEASLNLARSRGQANTLLDTTFVTQDGRAVNFVNGGQLLLPTTTTTNTGTTTTTAQGRETYSYGLQVTLTPQLAPDGSVQVQVQVQLGQPPRTGVQNSVVLEQQTLTSLATVRPGETLVLGGILSTQQSDTSKGVPVLSEIPLIGPLFGTTSKSTSQSLLVITLRAGDRAAQDVPATPQGAGVSRITLPGNR</sequence>
<dbReference type="OrthoDB" id="63720at2"/>
<comment type="similarity">
    <text evidence="1">Belongs to the bacterial secretin family.</text>
</comment>
<dbReference type="PANTHER" id="PTHR30332:SF17">
    <property type="entry name" value="TYPE IV PILIATION SYSTEM PROTEIN DR_0774-RELATED"/>
    <property type="match status" value="1"/>
</dbReference>
<dbReference type="InterPro" id="IPR004846">
    <property type="entry name" value="T2SS/T3SS_dom"/>
</dbReference>
<dbReference type="HOGENOM" id="CLU_349757_0_0_0"/>
<dbReference type="KEGG" id="dgo:DGo_PB0181"/>
<evidence type="ECO:0000256" key="1">
    <source>
        <dbReference type="RuleBase" id="RU004003"/>
    </source>
</evidence>
<reference evidence="5 6" key="1">
    <citation type="journal article" date="2012" name="PLoS ONE">
        <title>Genome sequence and transcriptome analysis of the radioresistant bacterium Deinococcus gobiensis: insights into the extreme environmental adaptations.</title>
        <authorList>
            <person name="Yuan M."/>
            <person name="Chen M."/>
            <person name="Zhang W."/>
            <person name="Lu W."/>
            <person name="Wang J."/>
            <person name="Yang M."/>
            <person name="Zhao P."/>
            <person name="Tang R."/>
            <person name="Li X."/>
            <person name="Hao Y."/>
            <person name="Zhou Z."/>
            <person name="Zhan Y."/>
            <person name="Yu H."/>
            <person name="Teng C."/>
            <person name="Yan Y."/>
            <person name="Ping S."/>
            <person name="Wang Y."/>
            <person name="Lin M."/>
        </authorList>
    </citation>
    <scope>NUCLEOTIDE SEQUENCE [LARGE SCALE GENOMIC DNA]</scope>
    <source>
        <strain evidence="6">DSM 21396 / JCM 16679 / CGMCC 1.7299 / I-0</strain>
        <plasmid evidence="5">P2</plasmid>
    </source>
</reference>
<name>H8H1Q3_DEIGI</name>
<feature type="signal peptide" evidence="3">
    <location>
        <begin position="1"/>
        <end position="18"/>
    </location>
</feature>
<proteinExistence type="inferred from homology"/>